<evidence type="ECO:0000256" key="18">
    <source>
        <dbReference type="PIRSR" id="PIRSR017205-3"/>
    </source>
</evidence>
<feature type="chain" id="PRO_5009134177" description="Endoplasmic oxidoreductin-1" evidence="20">
    <location>
        <begin position="22"/>
        <end position="551"/>
    </location>
</feature>
<proteinExistence type="inferred from homology"/>
<dbReference type="PIRSF" id="PIRSF017205">
    <property type="entry name" value="ERO1"/>
    <property type="match status" value="1"/>
</dbReference>
<evidence type="ECO:0000256" key="5">
    <source>
        <dbReference type="ARBA" id="ARBA00022448"/>
    </source>
</evidence>
<dbReference type="Pfam" id="PF04137">
    <property type="entry name" value="ERO1"/>
    <property type="match status" value="1"/>
</dbReference>
<keyword evidence="13 18" id="KW-1015">Disulfide bond</keyword>
<keyword evidence="15" id="KW-0676">Redox-active center</keyword>
<dbReference type="GO" id="GO:0016972">
    <property type="term" value="F:thiol oxidase activity"/>
    <property type="evidence" value="ECO:0007669"/>
    <property type="project" value="InterPro"/>
</dbReference>
<evidence type="ECO:0000256" key="19">
    <source>
        <dbReference type="SAM" id="MobiDB-lite"/>
    </source>
</evidence>
<gene>
    <name evidence="21" type="ORF">LIPSTDRAFT_974</name>
</gene>
<comment type="cofactor">
    <cofactor evidence="1 17">
        <name>FAD</name>
        <dbReference type="ChEBI" id="CHEBI:57692"/>
    </cofactor>
</comment>
<dbReference type="GO" id="GO:0071949">
    <property type="term" value="F:FAD binding"/>
    <property type="evidence" value="ECO:0007669"/>
    <property type="project" value="InterPro"/>
</dbReference>
<dbReference type="GO" id="GO:0015035">
    <property type="term" value="F:protein-disulfide reductase activity"/>
    <property type="evidence" value="ECO:0007669"/>
    <property type="project" value="InterPro"/>
</dbReference>
<dbReference type="EMBL" id="KV454290">
    <property type="protein sequence ID" value="ODQ75529.1"/>
    <property type="molecule type" value="Genomic_DNA"/>
</dbReference>
<feature type="signal peptide" evidence="20">
    <location>
        <begin position="1"/>
        <end position="21"/>
    </location>
</feature>
<evidence type="ECO:0000313" key="22">
    <source>
        <dbReference type="Proteomes" id="UP000094385"/>
    </source>
</evidence>
<feature type="binding site" evidence="17">
    <location>
        <position position="293"/>
    </location>
    <ligand>
        <name>FAD</name>
        <dbReference type="ChEBI" id="CHEBI:57692"/>
    </ligand>
</feature>
<evidence type="ECO:0000313" key="21">
    <source>
        <dbReference type="EMBL" id="ODQ75529.1"/>
    </source>
</evidence>
<dbReference type="AlphaFoldDB" id="A0A1E3QCV0"/>
<evidence type="ECO:0000256" key="2">
    <source>
        <dbReference type="ARBA" id="ARBA00004367"/>
    </source>
</evidence>
<dbReference type="InterPro" id="IPR037192">
    <property type="entry name" value="ERO1-like_sf"/>
</dbReference>
<evidence type="ECO:0000256" key="8">
    <source>
        <dbReference type="ARBA" id="ARBA00022824"/>
    </source>
</evidence>
<keyword evidence="11" id="KW-0560">Oxidoreductase</keyword>
<name>A0A1E3QCV0_LIPST</name>
<feature type="disulfide bond" description="Redox-active" evidence="18">
    <location>
        <begin position="82"/>
        <end position="87"/>
    </location>
</feature>
<dbReference type="OrthoDB" id="269384at2759"/>
<feature type="compositionally biased region" description="Basic and acidic residues" evidence="19">
    <location>
        <begin position="462"/>
        <end position="480"/>
    </location>
</feature>
<dbReference type="PANTHER" id="PTHR12613:SF0">
    <property type="entry name" value="ERO1-LIKE PROTEIN"/>
    <property type="match status" value="1"/>
</dbReference>
<evidence type="ECO:0000256" key="1">
    <source>
        <dbReference type="ARBA" id="ARBA00001974"/>
    </source>
</evidence>
<feature type="binding site" evidence="17">
    <location>
        <position position="261"/>
    </location>
    <ligand>
        <name>FAD</name>
        <dbReference type="ChEBI" id="CHEBI:57692"/>
    </ligand>
</feature>
<feature type="active site" description="Nucleophile" evidence="16">
    <location>
        <position position="389"/>
    </location>
</feature>
<evidence type="ECO:0000256" key="17">
    <source>
        <dbReference type="PIRSR" id="PIRSR017205-2"/>
    </source>
</evidence>
<feature type="binding site" evidence="17">
    <location>
        <position position="188"/>
    </location>
    <ligand>
        <name>FAD</name>
        <dbReference type="ChEBI" id="CHEBI:57692"/>
    </ligand>
</feature>
<feature type="region of interest" description="Disordered" evidence="19">
    <location>
        <begin position="459"/>
        <end position="480"/>
    </location>
</feature>
<evidence type="ECO:0000256" key="6">
    <source>
        <dbReference type="ARBA" id="ARBA00022630"/>
    </source>
</evidence>
<feature type="disulfide bond" description="Redox-active" evidence="18">
    <location>
        <begin position="389"/>
        <end position="392"/>
    </location>
</feature>
<keyword evidence="12" id="KW-0472">Membrane</keyword>
<dbReference type="InterPro" id="IPR007266">
    <property type="entry name" value="Ero1"/>
</dbReference>
<evidence type="ECO:0000256" key="13">
    <source>
        <dbReference type="ARBA" id="ARBA00023157"/>
    </source>
</evidence>
<feature type="binding site" evidence="17">
    <location>
        <position position="177"/>
    </location>
    <ligand>
        <name>FAD</name>
        <dbReference type="ChEBI" id="CHEBI:57692"/>
    </ligand>
</feature>
<keyword evidence="8" id="KW-0256">Endoplasmic reticulum</keyword>
<dbReference type="GO" id="GO:0034975">
    <property type="term" value="P:protein folding in endoplasmic reticulum"/>
    <property type="evidence" value="ECO:0007669"/>
    <property type="project" value="InterPro"/>
</dbReference>
<feature type="disulfide bond" evidence="18">
    <location>
        <begin position="133"/>
        <end position="328"/>
    </location>
</feature>
<evidence type="ECO:0000256" key="12">
    <source>
        <dbReference type="ARBA" id="ARBA00023136"/>
    </source>
</evidence>
<keyword evidence="10" id="KW-0249">Electron transport</keyword>
<dbReference type="STRING" id="675824.A0A1E3QCV0"/>
<keyword evidence="9 17" id="KW-0274">FAD</keyword>
<keyword evidence="6" id="KW-0285">Flavoprotein</keyword>
<comment type="subcellular location">
    <subcellularLocation>
        <location evidence="2">Endoplasmic reticulum membrane</location>
        <topology evidence="2">Peripheral membrane protein</topology>
        <orientation evidence="2">Lumenal side</orientation>
    </subcellularLocation>
</comment>
<evidence type="ECO:0000256" key="3">
    <source>
        <dbReference type="ARBA" id="ARBA00008277"/>
    </source>
</evidence>
<evidence type="ECO:0000256" key="7">
    <source>
        <dbReference type="ARBA" id="ARBA00022729"/>
    </source>
</evidence>
<evidence type="ECO:0000256" key="16">
    <source>
        <dbReference type="PIRSR" id="PIRSR017205-1"/>
    </source>
</evidence>
<comment type="subunit">
    <text evidence="4">May function both as a monomer and a homodimer.</text>
</comment>
<evidence type="ECO:0000256" key="15">
    <source>
        <dbReference type="ARBA" id="ARBA00023284"/>
    </source>
</evidence>
<accession>A0A1E3QCV0</accession>
<evidence type="ECO:0000256" key="11">
    <source>
        <dbReference type="ARBA" id="ARBA00023002"/>
    </source>
</evidence>
<dbReference type="GO" id="GO:0005789">
    <property type="term" value="C:endoplasmic reticulum membrane"/>
    <property type="evidence" value="ECO:0007669"/>
    <property type="project" value="UniProtKB-SubCell"/>
</dbReference>
<dbReference type="Proteomes" id="UP000094385">
    <property type="component" value="Unassembled WGS sequence"/>
</dbReference>
<dbReference type="PANTHER" id="PTHR12613">
    <property type="entry name" value="ERO1-RELATED"/>
    <property type="match status" value="1"/>
</dbReference>
<protein>
    <recommendedName>
        <fullName evidence="23">Endoplasmic oxidoreductin-1</fullName>
    </recommendedName>
</protein>
<keyword evidence="22" id="KW-1185">Reference proteome</keyword>
<feature type="active site" evidence="16">
    <location>
        <position position="392"/>
    </location>
</feature>
<evidence type="ECO:0000256" key="4">
    <source>
        <dbReference type="ARBA" id="ARBA00011802"/>
    </source>
</evidence>
<keyword evidence="5" id="KW-0813">Transport</keyword>
<dbReference type="SUPFAM" id="SSF110019">
    <property type="entry name" value="ERO1-like"/>
    <property type="match status" value="1"/>
</dbReference>
<keyword evidence="14" id="KW-0325">Glycoprotein</keyword>
<evidence type="ECO:0000256" key="14">
    <source>
        <dbReference type="ARBA" id="ARBA00023180"/>
    </source>
</evidence>
<keyword evidence="7 20" id="KW-0732">Signal</keyword>
<sequence>MRILHVSCLGAIALLVPLASCAVRHVEEISESSYDISAIDTANSQKLRPLLQDIVTNTDFFKYYRLDLYGRPCPFWSDEGMCGNRACAVDTIDDEDHLPEIWRSEYLGQLSAGSTIESDDLDDALGDDTEESCVRDNDVHAPVLPQSRPMDYCSPEDVSGDGPGVYVSLVDNPERYTGYSGPHANKVWEAIYTENCFPDSSQSSYVSQPFQQISSAVGGPLGQALMEGNKQRIREGGESGRQALNSENTCIEKRVFYKLISGMHASVSAHLCSEYLDTDTGEWGPNLELFMEKVGNFPDRIANVYFNYGLVAKAVAKLRHYLEDFTFCTNAQGYDADTRRKMLRIAVEADRSVPDLFDAKRMFRDQPQLKEEFRSRFVNVSRIIDCTGCDKCRLWGKLQVTGYATALKILFELPNDCTSQNIQLQRMEMVALINTFDRLSKSVSSINMFLEMLAHPDGIPTEEPRISETGSDHKQDSNNKSHQRVWDDEWYNAWEAIKFILKSYVDLPKNLWRLFLHYADKQWTKFVGRDVYIEKEDYDRYMRMQSGKDEL</sequence>
<reference evidence="21 22" key="1">
    <citation type="journal article" date="2016" name="Proc. Natl. Acad. Sci. U.S.A.">
        <title>Comparative genomics of biotechnologically important yeasts.</title>
        <authorList>
            <person name="Riley R."/>
            <person name="Haridas S."/>
            <person name="Wolfe K.H."/>
            <person name="Lopes M.R."/>
            <person name="Hittinger C.T."/>
            <person name="Goeker M."/>
            <person name="Salamov A.A."/>
            <person name="Wisecaver J.H."/>
            <person name="Long T.M."/>
            <person name="Calvey C.H."/>
            <person name="Aerts A.L."/>
            <person name="Barry K.W."/>
            <person name="Choi C."/>
            <person name="Clum A."/>
            <person name="Coughlan A.Y."/>
            <person name="Deshpande S."/>
            <person name="Douglass A.P."/>
            <person name="Hanson S.J."/>
            <person name="Klenk H.-P."/>
            <person name="LaButti K.M."/>
            <person name="Lapidus A."/>
            <person name="Lindquist E.A."/>
            <person name="Lipzen A.M."/>
            <person name="Meier-Kolthoff J.P."/>
            <person name="Ohm R.A."/>
            <person name="Otillar R.P."/>
            <person name="Pangilinan J.L."/>
            <person name="Peng Y."/>
            <person name="Rokas A."/>
            <person name="Rosa C.A."/>
            <person name="Scheuner C."/>
            <person name="Sibirny A.A."/>
            <person name="Slot J.C."/>
            <person name="Stielow J.B."/>
            <person name="Sun H."/>
            <person name="Kurtzman C.P."/>
            <person name="Blackwell M."/>
            <person name="Grigoriev I.V."/>
            <person name="Jeffries T.W."/>
        </authorList>
    </citation>
    <scope>NUCLEOTIDE SEQUENCE [LARGE SCALE GENOMIC DNA]</scope>
    <source>
        <strain evidence="21 22">NRRL Y-11557</strain>
    </source>
</reference>
<evidence type="ECO:0000256" key="9">
    <source>
        <dbReference type="ARBA" id="ARBA00022827"/>
    </source>
</evidence>
<comment type="similarity">
    <text evidence="3">Belongs to the EROs family.</text>
</comment>
<evidence type="ECO:0000256" key="20">
    <source>
        <dbReference type="SAM" id="SignalP"/>
    </source>
</evidence>
<evidence type="ECO:0000256" key="10">
    <source>
        <dbReference type="ARBA" id="ARBA00022982"/>
    </source>
</evidence>
<organism evidence="21 22">
    <name type="scientific">Lipomyces starkeyi NRRL Y-11557</name>
    <dbReference type="NCBI Taxonomy" id="675824"/>
    <lineage>
        <taxon>Eukaryota</taxon>
        <taxon>Fungi</taxon>
        <taxon>Dikarya</taxon>
        <taxon>Ascomycota</taxon>
        <taxon>Saccharomycotina</taxon>
        <taxon>Lipomycetes</taxon>
        <taxon>Lipomycetales</taxon>
        <taxon>Lipomycetaceae</taxon>
        <taxon>Lipomyces</taxon>
    </lineage>
</organism>
<evidence type="ECO:0008006" key="23">
    <source>
        <dbReference type="Google" id="ProtNLM"/>
    </source>
</evidence>
<feature type="binding site" evidence="17">
    <location>
        <position position="175"/>
    </location>
    <ligand>
        <name>FAD</name>
        <dbReference type="ChEBI" id="CHEBI:57692"/>
    </ligand>
</feature>
<feature type="binding site" evidence="17">
    <location>
        <position position="264"/>
    </location>
    <ligand>
        <name>FAD</name>
        <dbReference type="ChEBI" id="CHEBI:57692"/>
    </ligand>
</feature>